<dbReference type="PANTHER" id="PTHR22255:SF4">
    <property type="entry name" value="CATION-INDEPENDENT MANNOSE-6-PHOSPHATE RECEPTOR"/>
    <property type="match status" value="1"/>
</dbReference>
<dbReference type="WBParaSite" id="SVE_0620600.1">
    <property type="protein sequence ID" value="SVE_0620600.1"/>
    <property type="gene ID" value="SVE_0620600"/>
</dbReference>
<dbReference type="InterPro" id="IPR055472">
    <property type="entry name" value="DUF7044"/>
</dbReference>
<dbReference type="Pfam" id="PF23070">
    <property type="entry name" value="DUF7043"/>
    <property type="match status" value="1"/>
</dbReference>
<dbReference type="InterPro" id="IPR055473">
    <property type="entry name" value="DUF7045"/>
</dbReference>
<dbReference type="Pfam" id="PF23073">
    <property type="entry name" value="DUF7045"/>
    <property type="match status" value="1"/>
</dbReference>
<accession>A0A0K0FBJ5</accession>
<sequence>MLLILVNEYYCCQLDTLVRGHFKLKRMIENNNKELVEKIDDIIVNASSVSNFGDCVEKYNLHNYILKTSSNGKDCYVCILLLPRTINAVQIVYDKNNFCYNDIVHARMSCFEASLVTANMGNFLFREKDSKTMSCEINGLYDVEYHEIGSNVTCDNDKSTTIENCKNKDVLSLSFSNCSNSNFERSYFCLGNFKDRELKEYTFLFDLKTGRHMCVRRISSENVVRLYIGESFHCTNNINDKNIIEYTFTKKNYFSDGSNCIFPQYLRGSYENFDIEDNKLIYKKGIGNLDNLSSFCISNSSNTFLVKTYAECGVPLAYNCFHFVVRSPAVVQIKIRGAQTNSIEECLSYPDNDDSFWVTALKNYSFKSSCGFEGSWSTIFDHTTDRCFNVDVMLPTLSSFNIVGYNCQDNSIFQTSHYQCLGTWKENNKIYLYTRENTNDTTKINYNFCFIIQNIGSKVLLTKVGSQCLQSYSVNQTLTLEQKLVEPSLISTPLIEMLENEGNSPQGNMNDLIEEEFNENKILTQDDDHSVHKNITKTINSSSKIFFLTNLFMYIFIFYKIL</sequence>
<dbReference type="Pfam" id="PF23069">
    <property type="entry name" value="DUF7042"/>
    <property type="match status" value="1"/>
</dbReference>
<feature type="domain" description="DUF7045" evidence="4">
    <location>
        <begin position="370"/>
        <end position="473"/>
    </location>
</feature>
<feature type="domain" description="DUF7043" evidence="2">
    <location>
        <begin position="258"/>
        <end position="359"/>
    </location>
</feature>
<dbReference type="Proteomes" id="UP000035680">
    <property type="component" value="Unassembled WGS sequence"/>
</dbReference>
<evidence type="ECO:0000259" key="1">
    <source>
        <dbReference type="Pfam" id="PF23069"/>
    </source>
</evidence>
<dbReference type="InterPro" id="IPR055471">
    <property type="entry name" value="DUF7043"/>
</dbReference>
<reference evidence="5" key="1">
    <citation type="submission" date="2014-07" db="EMBL/GenBank/DDBJ databases">
        <authorList>
            <person name="Martin A.A"/>
            <person name="De Silva N."/>
        </authorList>
    </citation>
    <scope>NUCLEOTIDE SEQUENCE</scope>
</reference>
<keyword evidence="5" id="KW-1185">Reference proteome</keyword>
<proteinExistence type="predicted"/>
<organism evidence="5 6">
    <name type="scientific">Strongyloides venezuelensis</name>
    <name type="common">Threadworm</name>
    <dbReference type="NCBI Taxonomy" id="75913"/>
    <lineage>
        <taxon>Eukaryota</taxon>
        <taxon>Metazoa</taxon>
        <taxon>Ecdysozoa</taxon>
        <taxon>Nematoda</taxon>
        <taxon>Chromadorea</taxon>
        <taxon>Rhabditida</taxon>
        <taxon>Tylenchina</taxon>
        <taxon>Panagrolaimomorpha</taxon>
        <taxon>Strongyloidoidea</taxon>
        <taxon>Strongyloididae</taxon>
        <taxon>Strongyloides</taxon>
    </lineage>
</organism>
<reference evidence="6" key="2">
    <citation type="submission" date="2015-08" db="UniProtKB">
        <authorList>
            <consortium name="WormBaseParasite"/>
        </authorList>
    </citation>
    <scope>IDENTIFICATION</scope>
</reference>
<name>A0A0K0FBJ5_STRVS</name>
<dbReference type="Pfam" id="PF23071">
    <property type="entry name" value="DUF7044"/>
    <property type="match status" value="1"/>
</dbReference>
<evidence type="ECO:0000313" key="6">
    <source>
        <dbReference type="WBParaSite" id="SVE_0620600.1"/>
    </source>
</evidence>
<evidence type="ECO:0000259" key="4">
    <source>
        <dbReference type="Pfam" id="PF23073"/>
    </source>
</evidence>
<evidence type="ECO:0000259" key="3">
    <source>
        <dbReference type="Pfam" id="PF23071"/>
    </source>
</evidence>
<feature type="domain" description="DUF7044" evidence="3">
    <location>
        <begin position="11"/>
        <end position="113"/>
    </location>
</feature>
<dbReference type="AlphaFoldDB" id="A0A0K0FBJ5"/>
<feature type="domain" description="DUF7042" evidence="1">
    <location>
        <begin position="132"/>
        <end position="239"/>
    </location>
</feature>
<dbReference type="PANTHER" id="PTHR22255">
    <property type="entry name" value="LP06548P"/>
    <property type="match status" value="1"/>
</dbReference>
<evidence type="ECO:0000313" key="5">
    <source>
        <dbReference type="Proteomes" id="UP000035680"/>
    </source>
</evidence>
<dbReference type="InterPro" id="IPR055470">
    <property type="entry name" value="DUF7042"/>
</dbReference>
<dbReference type="STRING" id="75913.A0A0K0FBJ5"/>
<protein>
    <submittedName>
        <fullName evidence="6">Tyrosine kinase</fullName>
    </submittedName>
</protein>
<evidence type="ECO:0000259" key="2">
    <source>
        <dbReference type="Pfam" id="PF23070"/>
    </source>
</evidence>